<dbReference type="InterPro" id="IPR020476">
    <property type="entry name" value="Nudix_hydrolase"/>
</dbReference>
<reference evidence="4 5" key="1">
    <citation type="journal article" date="2016" name="Nat. Commun.">
        <title>Thousands of microbial genomes shed light on interconnected biogeochemical processes in an aquifer system.</title>
        <authorList>
            <person name="Anantharaman K."/>
            <person name="Brown C.T."/>
            <person name="Hug L.A."/>
            <person name="Sharon I."/>
            <person name="Castelle C.J."/>
            <person name="Probst A.J."/>
            <person name="Thomas B.C."/>
            <person name="Singh A."/>
            <person name="Wilkins M.J."/>
            <person name="Karaoz U."/>
            <person name="Brodie E.L."/>
            <person name="Williams K.H."/>
            <person name="Hubbard S.S."/>
            <person name="Banfield J.F."/>
        </authorList>
    </citation>
    <scope>NUCLEOTIDE SEQUENCE [LARGE SCALE GENOMIC DNA]</scope>
</reference>
<proteinExistence type="predicted"/>
<dbReference type="PROSITE" id="PS51462">
    <property type="entry name" value="NUDIX"/>
    <property type="match status" value="1"/>
</dbReference>
<dbReference type="CDD" id="cd04699">
    <property type="entry name" value="NUDIX_MutT_Nudt1"/>
    <property type="match status" value="1"/>
</dbReference>
<accession>A0A1F4WM90</accession>
<dbReference type="PANTHER" id="PTHR43046">
    <property type="entry name" value="GDP-MANNOSE MANNOSYL HYDROLASE"/>
    <property type="match status" value="1"/>
</dbReference>
<feature type="domain" description="Nudix hydrolase" evidence="3">
    <location>
        <begin position="3"/>
        <end position="130"/>
    </location>
</feature>
<evidence type="ECO:0000259" key="3">
    <source>
        <dbReference type="PROSITE" id="PS51462"/>
    </source>
</evidence>
<evidence type="ECO:0000313" key="4">
    <source>
        <dbReference type="EMBL" id="OGC70023.1"/>
    </source>
</evidence>
<sequence length="134" mass="15349">MFENFRLIQKALIEKDGKFLAIKRSDYTSYCPHTWELPGGQVEFGEDLAKALEREVEEETSLKISTNGPLITNSSMAKGIYIVGIIYKCDYLSGDVNLSDEHTDYKWVSKKELLDLDLSDWMAESLHNFFTPES</sequence>
<dbReference type="GO" id="GO:0016787">
    <property type="term" value="F:hydrolase activity"/>
    <property type="evidence" value="ECO:0007669"/>
    <property type="project" value="UniProtKB-KW"/>
</dbReference>
<dbReference type="SUPFAM" id="SSF55811">
    <property type="entry name" value="Nudix"/>
    <property type="match status" value="1"/>
</dbReference>
<organism evidence="4 5">
    <name type="scientific">candidate division WWE3 bacterium RIFOXYC1_FULL_39_7</name>
    <dbReference type="NCBI Taxonomy" id="1802643"/>
    <lineage>
        <taxon>Bacteria</taxon>
        <taxon>Katanobacteria</taxon>
    </lineage>
</organism>
<evidence type="ECO:0000256" key="2">
    <source>
        <dbReference type="ARBA" id="ARBA00022801"/>
    </source>
</evidence>
<dbReference type="AlphaFoldDB" id="A0A1F4WM90"/>
<keyword evidence="2" id="KW-0378">Hydrolase</keyword>
<comment type="cofactor">
    <cofactor evidence="1">
        <name>Mg(2+)</name>
        <dbReference type="ChEBI" id="CHEBI:18420"/>
    </cofactor>
</comment>
<dbReference type="PRINTS" id="PR00502">
    <property type="entry name" value="NUDIXFAMILY"/>
</dbReference>
<dbReference type="Gene3D" id="3.90.79.10">
    <property type="entry name" value="Nucleoside Triphosphate Pyrophosphohydrolase"/>
    <property type="match status" value="1"/>
</dbReference>
<dbReference type="InterPro" id="IPR015797">
    <property type="entry name" value="NUDIX_hydrolase-like_dom_sf"/>
</dbReference>
<evidence type="ECO:0000313" key="5">
    <source>
        <dbReference type="Proteomes" id="UP000179113"/>
    </source>
</evidence>
<evidence type="ECO:0000256" key="1">
    <source>
        <dbReference type="ARBA" id="ARBA00001946"/>
    </source>
</evidence>
<gene>
    <name evidence="4" type="ORF">A2415_01535</name>
</gene>
<dbReference type="PANTHER" id="PTHR43046:SF14">
    <property type="entry name" value="MUTT_NUDIX FAMILY PROTEIN"/>
    <property type="match status" value="1"/>
</dbReference>
<comment type="caution">
    <text evidence="4">The sequence shown here is derived from an EMBL/GenBank/DDBJ whole genome shotgun (WGS) entry which is preliminary data.</text>
</comment>
<dbReference type="InterPro" id="IPR000086">
    <property type="entry name" value="NUDIX_hydrolase_dom"/>
</dbReference>
<protein>
    <recommendedName>
        <fullName evidence="3">Nudix hydrolase domain-containing protein</fullName>
    </recommendedName>
</protein>
<name>A0A1F4WM90_UNCKA</name>
<dbReference type="Pfam" id="PF00293">
    <property type="entry name" value="NUDIX"/>
    <property type="match status" value="1"/>
</dbReference>
<dbReference type="EMBL" id="MEWA01000011">
    <property type="protein sequence ID" value="OGC70023.1"/>
    <property type="molecule type" value="Genomic_DNA"/>
</dbReference>
<dbReference type="Proteomes" id="UP000179113">
    <property type="component" value="Unassembled WGS sequence"/>
</dbReference>